<reference evidence="2" key="1">
    <citation type="submission" date="2022-01" db="EMBL/GenBank/DDBJ databases">
        <authorList>
            <person name="King R."/>
        </authorList>
    </citation>
    <scope>NUCLEOTIDE SEQUENCE</scope>
</reference>
<dbReference type="Proteomes" id="UP001152799">
    <property type="component" value="Chromosome 7"/>
</dbReference>
<keyword evidence="3" id="KW-1185">Reference proteome</keyword>
<proteinExistence type="predicted"/>
<feature type="region of interest" description="Disordered" evidence="1">
    <location>
        <begin position="100"/>
        <end position="136"/>
    </location>
</feature>
<evidence type="ECO:0000313" key="3">
    <source>
        <dbReference type="Proteomes" id="UP001152799"/>
    </source>
</evidence>
<accession>A0A9N9QMG8</accession>
<feature type="compositionally biased region" description="Basic and acidic residues" evidence="1">
    <location>
        <begin position="103"/>
        <end position="126"/>
    </location>
</feature>
<organism evidence="2 3">
    <name type="scientific">Ceutorhynchus assimilis</name>
    <name type="common">cabbage seed weevil</name>
    <dbReference type="NCBI Taxonomy" id="467358"/>
    <lineage>
        <taxon>Eukaryota</taxon>
        <taxon>Metazoa</taxon>
        <taxon>Ecdysozoa</taxon>
        <taxon>Arthropoda</taxon>
        <taxon>Hexapoda</taxon>
        <taxon>Insecta</taxon>
        <taxon>Pterygota</taxon>
        <taxon>Neoptera</taxon>
        <taxon>Endopterygota</taxon>
        <taxon>Coleoptera</taxon>
        <taxon>Polyphaga</taxon>
        <taxon>Cucujiformia</taxon>
        <taxon>Curculionidae</taxon>
        <taxon>Ceutorhynchinae</taxon>
        <taxon>Ceutorhynchus</taxon>
    </lineage>
</organism>
<gene>
    <name evidence="2" type="ORF">CEUTPL_LOCUS12108</name>
</gene>
<dbReference type="AlphaFoldDB" id="A0A9N9QMG8"/>
<sequence>MAGNQLRTGHELSLKRGPRFALSFQDSVVSNSSIFTWRSAGTNFSSCQKCLNKLSGCKPTALEDENHPDWVPSQNLEHQSQIFYRKPEDVERIERLNKRRRLKGSDEQQIGHEKTDTNVLSEARDQDEVETGTASQTELTMDELCVKFEQLSFAARKMEVLQKKIGSFAIWSQGGN</sequence>
<evidence type="ECO:0000313" key="2">
    <source>
        <dbReference type="EMBL" id="CAG9771678.1"/>
    </source>
</evidence>
<protein>
    <submittedName>
        <fullName evidence="2">Uncharacterized protein</fullName>
    </submittedName>
</protein>
<dbReference type="EMBL" id="OU892283">
    <property type="protein sequence ID" value="CAG9771678.1"/>
    <property type="molecule type" value="Genomic_DNA"/>
</dbReference>
<name>A0A9N9QMG8_9CUCU</name>
<dbReference type="OrthoDB" id="6780434at2759"/>
<evidence type="ECO:0000256" key="1">
    <source>
        <dbReference type="SAM" id="MobiDB-lite"/>
    </source>
</evidence>